<dbReference type="PROSITE" id="PS51819">
    <property type="entry name" value="VOC"/>
    <property type="match status" value="1"/>
</dbReference>
<dbReference type="Gene3D" id="3.10.180.10">
    <property type="entry name" value="2,3-Dihydroxybiphenyl 1,2-Dioxygenase, domain 1"/>
    <property type="match status" value="1"/>
</dbReference>
<keyword evidence="3" id="KW-1185">Reference proteome</keyword>
<gene>
    <name evidence="2" type="ORF">J8F10_36095</name>
</gene>
<dbReference type="InterPro" id="IPR029068">
    <property type="entry name" value="Glyas_Bleomycin-R_OHBP_Dase"/>
</dbReference>
<protein>
    <submittedName>
        <fullName evidence="2">VOC family protein</fullName>
    </submittedName>
</protein>
<dbReference type="RefSeq" id="WP_210662956.1">
    <property type="nucleotide sequence ID" value="NZ_JAGKQQ010000002.1"/>
</dbReference>
<dbReference type="Pfam" id="PF22658">
    <property type="entry name" value="YycE-like_N"/>
    <property type="match status" value="1"/>
</dbReference>
<dbReference type="InterPro" id="IPR058997">
    <property type="entry name" value="YycE-like_C"/>
</dbReference>
<evidence type="ECO:0000313" key="2">
    <source>
        <dbReference type="EMBL" id="MBP3960678.1"/>
    </source>
</evidence>
<reference evidence="2 3" key="1">
    <citation type="submission" date="2021-04" db="EMBL/GenBank/DDBJ databases">
        <authorList>
            <person name="Ivanova A."/>
        </authorList>
    </citation>
    <scope>NUCLEOTIDE SEQUENCE [LARGE SCALE GENOMIC DNA]</scope>
    <source>
        <strain evidence="2 3">G18</strain>
    </source>
</reference>
<organism evidence="2 3">
    <name type="scientific">Gemmata palustris</name>
    <dbReference type="NCBI Taxonomy" id="2822762"/>
    <lineage>
        <taxon>Bacteria</taxon>
        <taxon>Pseudomonadati</taxon>
        <taxon>Planctomycetota</taxon>
        <taxon>Planctomycetia</taxon>
        <taxon>Gemmatales</taxon>
        <taxon>Gemmataceae</taxon>
        <taxon>Gemmata</taxon>
    </lineage>
</organism>
<proteinExistence type="predicted"/>
<dbReference type="EMBL" id="JAGKQQ010000002">
    <property type="protein sequence ID" value="MBP3960678.1"/>
    <property type="molecule type" value="Genomic_DNA"/>
</dbReference>
<dbReference type="InterPro" id="IPR037523">
    <property type="entry name" value="VOC_core"/>
</dbReference>
<dbReference type="Proteomes" id="UP000676565">
    <property type="component" value="Unassembled WGS sequence"/>
</dbReference>
<feature type="domain" description="VOC" evidence="1">
    <location>
        <begin position="8"/>
        <end position="132"/>
    </location>
</feature>
<dbReference type="Pfam" id="PF22659">
    <property type="entry name" value="YycE-like_C"/>
    <property type="match status" value="1"/>
</dbReference>
<dbReference type="CDD" id="cd06587">
    <property type="entry name" value="VOC"/>
    <property type="match status" value="1"/>
</dbReference>
<evidence type="ECO:0000259" key="1">
    <source>
        <dbReference type="PROSITE" id="PS51819"/>
    </source>
</evidence>
<dbReference type="InterPro" id="IPR058998">
    <property type="entry name" value="YycE-like_N"/>
</dbReference>
<dbReference type="SUPFAM" id="SSF54593">
    <property type="entry name" value="Glyoxalase/Bleomycin resistance protein/Dihydroxybiphenyl dioxygenase"/>
    <property type="match status" value="1"/>
</dbReference>
<sequence>MGPIKTIATAHLRVARPTDHLEAVVQFYRDGLGFEVLGAFRDHDGFDGIMLGHKGAAYHLEFTHKKGHAAGKAPTEDNLLVFYLPDRDEWLRAVARLEGAGHAPVKSFNPYWDKMGKTFADPDGYRVVLQNADWANS</sequence>
<comment type="caution">
    <text evidence="2">The sequence shown here is derived from an EMBL/GenBank/DDBJ whole genome shotgun (WGS) entry which is preliminary data.</text>
</comment>
<accession>A0ABS5C455</accession>
<evidence type="ECO:0000313" key="3">
    <source>
        <dbReference type="Proteomes" id="UP000676565"/>
    </source>
</evidence>
<name>A0ABS5C455_9BACT</name>